<name>A0A0B5K4E6_PSEDL</name>
<reference evidence="1 2" key="1">
    <citation type="submission" date="2017-09" db="EMBL/GenBank/DDBJ databases">
        <authorList>
            <person name="Ehlers B."/>
            <person name="Leendertz F.H."/>
        </authorList>
    </citation>
    <scope>NUCLEOTIDE SEQUENCE [LARGE SCALE GENOMIC DNA]</scope>
    <source>
        <strain evidence="1 2">DJ-1</strain>
    </source>
</reference>
<dbReference type="SUPFAM" id="SSF53756">
    <property type="entry name" value="UDP-Glycosyltransferase/glycogen phosphorylase"/>
    <property type="match status" value="1"/>
</dbReference>
<dbReference type="AlphaFoldDB" id="A0A0B5K4E6"/>
<accession>A0A0B5K4E6</accession>
<dbReference type="Proteomes" id="UP000218102">
    <property type="component" value="Unassembled WGS sequence"/>
</dbReference>
<dbReference type="Pfam" id="PF00534">
    <property type="entry name" value="Glycos_transf_1"/>
    <property type="match status" value="1"/>
</dbReference>
<dbReference type="InterPro" id="IPR001296">
    <property type="entry name" value="Glyco_trans_1"/>
</dbReference>
<evidence type="ECO:0000313" key="2">
    <source>
        <dbReference type="Proteomes" id="UP000218102"/>
    </source>
</evidence>
<dbReference type="InterPro" id="IPR050194">
    <property type="entry name" value="Glycosyltransferase_grp1"/>
</dbReference>
<protein>
    <submittedName>
        <fullName evidence="1">Colanic acid biosynthesis glycosyltransferase WcaL</fullName>
    </submittedName>
</protein>
<keyword evidence="1" id="KW-0808">Transferase</keyword>
<dbReference type="RefSeq" id="WP_023660600.1">
    <property type="nucleotide sequence ID" value="NZ_CP010359.1"/>
</dbReference>
<evidence type="ECO:0000313" key="1">
    <source>
        <dbReference type="EMBL" id="PBJ92972.1"/>
    </source>
</evidence>
<gene>
    <name evidence="1" type="ORF">CMV24_24465</name>
</gene>
<dbReference type="STRING" id="1215115.GCA_000688275_01679"/>
<proteinExistence type="predicted"/>
<dbReference type="KEGG" id="ppj:RK21_01886"/>
<organism evidence="1 2">
    <name type="scientific">Pseudomonas plecoglossicida</name>
    <dbReference type="NCBI Taxonomy" id="70775"/>
    <lineage>
        <taxon>Bacteria</taxon>
        <taxon>Pseudomonadati</taxon>
        <taxon>Pseudomonadota</taxon>
        <taxon>Gammaproteobacteria</taxon>
        <taxon>Pseudomonadales</taxon>
        <taxon>Pseudomonadaceae</taxon>
        <taxon>Pseudomonas</taxon>
    </lineage>
</organism>
<sequence length="400" mass="44547">MRIAYFINQYPKVSHSFIRREILALERQGVEVQRIALRGWDAELQDADDASERAKTRYVLQHGIKGLLAPAWQVLRAQPRRFFRALQLAMRVGLRADRAWPYHLVYLAEACQVLQWLQAGEARHVHAHFGTNSTEVVMLANVLGGPAYSFTVHGPEEFDKPQFLHMGEKVRRAAFVAAVSSYGRSQLFRWVAHDHWAKVKVVHCGLERSFHEVAPVGVPTAPRLVCVGRLCEQKGQLLLLEAARVLVARSIAFELVLAGDGEMRGQVEALIARHGLQQQVRITGWISSAQVREEILAARALVLPSFAEGLPVVIMEAMALRRPVLTTYVAGIPELVRPGENGWLFPAGAVDELAAAMADCLAQPAEVLQRMGEAARQRVLQRHDIDTEAARLASYFKASA</sequence>
<dbReference type="EMBL" id="NTME01000036">
    <property type="protein sequence ID" value="PBJ92972.1"/>
    <property type="molecule type" value="Genomic_DNA"/>
</dbReference>
<dbReference type="Gene3D" id="3.40.50.2000">
    <property type="entry name" value="Glycogen Phosphorylase B"/>
    <property type="match status" value="2"/>
</dbReference>
<dbReference type="PANTHER" id="PTHR45947:SF15">
    <property type="entry name" value="TEICHURONIC ACID BIOSYNTHESIS GLYCOSYLTRANSFERASE TUAC-RELATED"/>
    <property type="match status" value="1"/>
</dbReference>
<dbReference type="GO" id="GO:0016757">
    <property type="term" value="F:glycosyltransferase activity"/>
    <property type="evidence" value="ECO:0007669"/>
    <property type="project" value="InterPro"/>
</dbReference>
<comment type="caution">
    <text evidence="1">The sequence shown here is derived from an EMBL/GenBank/DDBJ whole genome shotgun (WGS) entry which is preliminary data.</text>
</comment>
<dbReference type="PANTHER" id="PTHR45947">
    <property type="entry name" value="SULFOQUINOVOSYL TRANSFERASE SQD2"/>
    <property type="match status" value="1"/>
</dbReference>